<dbReference type="Gene3D" id="3.40.50.11090">
    <property type="match status" value="1"/>
</dbReference>
<dbReference type="Gene3D" id="3.40.50.2000">
    <property type="entry name" value="Glycogen Phosphorylase B"/>
    <property type="match status" value="1"/>
</dbReference>
<dbReference type="InterPro" id="IPR055050">
    <property type="entry name" value="WsaF_C"/>
</dbReference>
<dbReference type="Pfam" id="PF22772">
    <property type="entry name" value="WsaF_C"/>
    <property type="match status" value="1"/>
</dbReference>
<evidence type="ECO:0000259" key="1">
    <source>
        <dbReference type="Pfam" id="PF21374"/>
    </source>
</evidence>
<dbReference type="GO" id="GO:0030247">
    <property type="term" value="F:polysaccharide binding"/>
    <property type="evidence" value="ECO:0007669"/>
    <property type="project" value="InterPro"/>
</dbReference>
<accession>A0A3T0RZ05</accession>
<dbReference type="Proteomes" id="UP000285875">
    <property type="component" value="Chromosome"/>
</dbReference>
<feature type="domain" description="WsaF C-terminal" evidence="2">
    <location>
        <begin position="250"/>
        <end position="370"/>
    </location>
</feature>
<dbReference type="Pfam" id="PF21374">
    <property type="entry name" value="WsaF_N"/>
    <property type="match status" value="1"/>
</dbReference>
<dbReference type="AlphaFoldDB" id="A0A3T0RZ05"/>
<dbReference type="InterPro" id="IPR048510">
    <property type="entry name" value="WsaF_N"/>
</dbReference>
<keyword evidence="3" id="KW-0808">Transferase</keyword>
<protein>
    <submittedName>
        <fullName evidence="3">Glycosyltransferase family 1 protein</fullName>
    </submittedName>
</protein>
<dbReference type="GO" id="GO:0016740">
    <property type="term" value="F:transferase activity"/>
    <property type="evidence" value="ECO:0007669"/>
    <property type="project" value="UniProtKB-KW"/>
</dbReference>
<dbReference type="KEGG" id="aji:C0Z10_05710"/>
<proteinExistence type="predicted"/>
<feature type="domain" description="WsaF N-terminal" evidence="1">
    <location>
        <begin position="171"/>
        <end position="211"/>
    </location>
</feature>
<organism evidence="3 4">
    <name type="scientific">Acidipropionibacterium jensenii</name>
    <dbReference type="NCBI Taxonomy" id="1749"/>
    <lineage>
        <taxon>Bacteria</taxon>
        <taxon>Bacillati</taxon>
        <taxon>Actinomycetota</taxon>
        <taxon>Actinomycetes</taxon>
        <taxon>Propionibacteriales</taxon>
        <taxon>Propionibacteriaceae</taxon>
        <taxon>Acidipropionibacterium</taxon>
    </lineage>
</organism>
<dbReference type="SUPFAM" id="SSF53756">
    <property type="entry name" value="UDP-Glycosyltransferase/glycogen phosphorylase"/>
    <property type="match status" value="1"/>
</dbReference>
<reference evidence="4" key="1">
    <citation type="submission" date="2017-12" db="EMBL/GenBank/DDBJ databases">
        <title>Whole genome sequencing of Acidipropionibacterium jensenii strains JS279 and JS280.</title>
        <authorList>
            <person name="Deptula P."/>
            <person name="Laine P."/>
            <person name="Smolander O.-P."/>
            <person name="Paulin L."/>
            <person name="Auvinen P."/>
            <person name="Varmanen P."/>
        </authorList>
    </citation>
    <scope>NUCLEOTIDE SEQUENCE [LARGE SCALE GENOMIC DNA]</scope>
    <source>
        <strain evidence="4">JS280</strain>
    </source>
</reference>
<evidence type="ECO:0000313" key="4">
    <source>
        <dbReference type="Proteomes" id="UP000285875"/>
    </source>
</evidence>
<evidence type="ECO:0000313" key="3">
    <source>
        <dbReference type="EMBL" id="AZZ39322.1"/>
    </source>
</evidence>
<evidence type="ECO:0000259" key="2">
    <source>
        <dbReference type="Pfam" id="PF22772"/>
    </source>
</evidence>
<name>A0A3T0RZ05_9ACTN</name>
<dbReference type="EMBL" id="CP025570">
    <property type="protein sequence ID" value="AZZ39322.1"/>
    <property type="molecule type" value="Genomic_DNA"/>
</dbReference>
<dbReference type="RefSeq" id="WP_097798733.1">
    <property type="nucleotide sequence ID" value="NZ_CP025570.1"/>
</dbReference>
<gene>
    <name evidence="3" type="ORF">C0Z10_05710</name>
</gene>
<sequence length="411" mass="44993">MSAVRELSGAGGKLVSRAGRAARVLRQEGPIGLARRGVRAAYRSLGAAVLDEPLLNADIADPTALDLQVPAERPSRDRPMEVGWVTTPPAAGSGGHTTLLRMVEATERAGHHCTLFLYDRYGGDLAQQEAVIRQWWPGVRATVRSVEDGISGVDACVASSWESAHVLATRGTEAMRRLYFIQDFEPYFYPRGSLYSLAEDTYRFGFRCIALGAMVARLLRSEIGIEPDVTEFGCDTTVYRLLDPRPRTGVVLYAKPDVPRRGYWLARMALERFHRAHPEADIHYYGETVADLPFPATQHGRLTPEELNELYNSCRVGLAMSFTNISLVPEEMLAAGVVAVANDEPDARAILTNDHVRWAAPNPACLAEALGQAYERPSGDEAAIAASVSQVGWTRAQADVVRILEEEVYGG</sequence>